<evidence type="ECO:0000313" key="2">
    <source>
        <dbReference type="EMBL" id="KHN39000.1"/>
    </source>
</evidence>
<accession>A0A0B2S171</accession>
<protein>
    <recommendedName>
        <fullName evidence="1">Tf2-1-like SH3-like domain-containing protein</fullName>
    </recommendedName>
</protein>
<dbReference type="Pfam" id="PF24626">
    <property type="entry name" value="SH3_Tf2-1"/>
    <property type="match status" value="1"/>
</dbReference>
<proteinExistence type="predicted"/>
<dbReference type="Proteomes" id="UP000053555">
    <property type="component" value="Unassembled WGS sequence"/>
</dbReference>
<feature type="domain" description="Tf2-1-like SH3-like" evidence="1">
    <location>
        <begin position="2"/>
        <end position="48"/>
    </location>
</feature>
<reference evidence="2" key="1">
    <citation type="submission" date="2014-07" db="EMBL/GenBank/DDBJ databases">
        <title>Identification of a novel salt tolerance gene in wild soybean by whole-genome sequencing.</title>
        <authorList>
            <person name="Lam H.-M."/>
            <person name="Qi X."/>
            <person name="Li M.-W."/>
            <person name="Liu X."/>
            <person name="Xie M."/>
            <person name="Ni M."/>
            <person name="Xu X."/>
        </authorList>
    </citation>
    <scope>NUCLEOTIDE SEQUENCE [LARGE SCALE GENOMIC DNA]</scope>
    <source>
        <tissue evidence="2">Root</tissue>
    </source>
</reference>
<dbReference type="EMBL" id="KN646406">
    <property type="protein sequence ID" value="KHN39000.1"/>
    <property type="molecule type" value="Genomic_DNA"/>
</dbReference>
<sequence>LKSQKLTHRFIGPFQILKRVGHVAYQIALPSSLSNLHNVFHVPQLHKYIHDPSHVIELDDIQVKENLTYETLPLRIEDRRTKHLRGKEIPLVKVGRCIRRRCHVGIRESDASNLSILV</sequence>
<dbReference type="PANTHER" id="PTHR46148:SF60">
    <property type="entry name" value="CHROMO DOMAIN-CONTAINING PROTEIN"/>
    <property type="match status" value="1"/>
</dbReference>
<organism evidence="2">
    <name type="scientific">Glycine soja</name>
    <name type="common">Wild soybean</name>
    <dbReference type="NCBI Taxonomy" id="3848"/>
    <lineage>
        <taxon>Eukaryota</taxon>
        <taxon>Viridiplantae</taxon>
        <taxon>Streptophyta</taxon>
        <taxon>Embryophyta</taxon>
        <taxon>Tracheophyta</taxon>
        <taxon>Spermatophyta</taxon>
        <taxon>Magnoliopsida</taxon>
        <taxon>eudicotyledons</taxon>
        <taxon>Gunneridae</taxon>
        <taxon>Pentapetalae</taxon>
        <taxon>rosids</taxon>
        <taxon>fabids</taxon>
        <taxon>Fabales</taxon>
        <taxon>Fabaceae</taxon>
        <taxon>Papilionoideae</taxon>
        <taxon>50 kb inversion clade</taxon>
        <taxon>NPAAA clade</taxon>
        <taxon>indigoferoid/millettioid clade</taxon>
        <taxon>Phaseoleae</taxon>
        <taxon>Glycine</taxon>
        <taxon>Glycine subgen. Soja</taxon>
    </lineage>
</organism>
<dbReference type="AlphaFoldDB" id="A0A0B2S171"/>
<dbReference type="PANTHER" id="PTHR46148">
    <property type="entry name" value="CHROMO DOMAIN-CONTAINING PROTEIN"/>
    <property type="match status" value="1"/>
</dbReference>
<evidence type="ECO:0000259" key="1">
    <source>
        <dbReference type="Pfam" id="PF24626"/>
    </source>
</evidence>
<dbReference type="InterPro" id="IPR056924">
    <property type="entry name" value="SH3_Tf2-1"/>
</dbReference>
<name>A0A0B2S171_GLYSO</name>
<feature type="non-terminal residue" evidence="2">
    <location>
        <position position="1"/>
    </location>
</feature>
<gene>
    <name evidence="2" type="ORF">glysoja_049076</name>
</gene>